<feature type="domain" description="CAAX prenyl protease 2/Lysostaphin resistance protein A-like" evidence="3">
    <location>
        <begin position="2"/>
        <end position="82"/>
    </location>
</feature>
<accession>M0NGC5</accession>
<keyword evidence="2" id="KW-0472">Membrane</keyword>
<evidence type="ECO:0000313" key="5">
    <source>
        <dbReference type="Proteomes" id="UP000011680"/>
    </source>
</evidence>
<dbReference type="eggNOG" id="arCOG02768">
    <property type="taxonomic scope" value="Archaea"/>
</dbReference>
<keyword evidence="5" id="KW-1185">Reference proteome</keyword>
<protein>
    <recommendedName>
        <fullName evidence="3">CAAX prenyl protease 2/Lysostaphin resistance protein A-like domain-containing protein</fullName>
    </recommendedName>
</protein>
<dbReference type="EMBL" id="AOMF01000090">
    <property type="protein sequence ID" value="EMA56154.1"/>
    <property type="molecule type" value="Genomic_DNA"/>
</dbReference>
<evidence type="ECO:0000256" key="2">
    <source>
        <dbReference type="SAM" id="Phobius"/>
    </source>
</evidence>
<evidence type="ECO:0000256" key="1">
    <source>
        <dbReference type="SAM" id="MobiDB-lite"/>
    </source>
</evidence>
<evidence type="ECO:0000259" key="3">
    <source>
        <dbReference type="Pfam" id="PF02517"/>
    </source>
</evidence>
<dbReference type="GO" id="GO:0004175">
    <property type="term" value="F:endopeptidase activity"/>
    <property type="evidence" value="ECO:0007669"/>
    <property type="project" value="UniProtKB-ARBA"/>
</dbReference>
<sequence>MLPLLQEKYSALVSSMMVGVAWAGWHLPLFLNVTTHGGWSLSQQLLWVVSILAGSILWTWIYNSTGGSVLAVAVFHAGVNAMGIFHPADTAAMASAECPTMVESPFGGDGAGSIGHRCTLPGRRVRSRPIRQLGDSWERSGRGQSGFERSVALESHCRGRIVCIQQPWIRSIRSPMGERCRRSVSERDFGQRCKPSESSPIRTGIRSR</sequence>
<evidence type="ECO:0000313" key="4">
    <source>
        <dbReference type="EMBL" id="EMA56154.1"/>
    </source>
</evidence>
<dbReference type="InterPro" id="IPR003675">
    <property type="entry name" value="Rce1/LyrA-like_dom"/>
</dbReference>
<feature type="region of interest" description="Disordered" evidence="1">
    <location>
        <begin position="183"/>
        <end position="208"/>
    </location>
</feature>
<dbReference type="OrthoDB" id="28575at2157"/>
<name>M0NGC5_9EURY</name>
<proteinExistence type="predicted"/>
<dbReference type="GO" id="GO:0080120">
    <property type="term" value="P:CAAX-box protein maturation"/>
    <property type="evidence" value="ECO:0007669"/>
    <property type="project" value="UniProtKB-ARBA"/>
</dbReference>
<keyword evidence="2" id="KW-1133">Transmembrane helix</keyword>
<dbReference type="AlphaFoldDB" id="M0NGC5"/>
<feature type="transmembrane region" description="Helical" evidence="2">
    <location>
        <begin position="68"/>
        <end position="85"/>
    </location>
</feature>
<feature type="transmembrane region" description="Helical" evidence="2">
    <location>
        <begin position="45"/>
        <end position="62"/>
    </location>
</feature>
<dbReference type="Proteomes" id="UP000011680">
    <property type="component" value="Unassembled WGS sequence"/>
</dbReference>
<dbReference type="PANTHER" id="PTHR35797:SF1">
    <property type="entry name" value="PROTEASE"/>
    <property type="match status" value="1"/>
</dbReference>
<comment type="caution">
    <text evidence="4">The sequence shown here is derived from an EMBL/GenBank/DDBJ whole genome shotgun (WGS) entry which is preliminary data.</text>
</comment>
<dbReference type="InterPro" id="IPR042150">
    <property type="entry name" value="MmRce1-like"/>
</dbReference>
<organism evidence="4 5">
    <name type="scientific">Halococcus thailandensis JCM 13552</name>
    <dbReference type="NCBI Taxonomy" id="1227457"/>
    <lineage>
        <taxon>Archaea</taxon>
        <taxon>Methanobacteriati</taxon>
        <taxon>Methanobacteriota</taxon>
        <taxon>Stenosarchaea group</taxon>
        <taxon>Halobacteria</taxon>
        <taxon>Halobacteriales</taxon>
        <taxon>Halococcaceae</taxon>
        <taxon>Halococcus</taxon>
    </lineage>
</organism>
<dbReference type="Pfam" id="PF02517">
    <property type="entry name" value="Rce1-like"/>
    <property type="match status" value="1"/>
</dbReference>
<feature type="transmembrane region" description="Helical" evidence="2">
    <location>
        <begin position="12"/>
        <end position="33"/>
    </location>
</feature>
<reference evidence="4 5" key="1">
    <citation type="journal article" date="2014" name="PLoS Genet.">
        <title>Phylogenetically driven sequencing of extremely halophilic archaea reveals strategies for static and dynamic osmo-response.</title>
        <authorList>
            <person name="Becker E.A."/>
            <person name="Seitzer P.M."/>
            <person name="Tritt A."/>
            <person name="Larsen D."/>
            <person name="Krusor M."/>
            <person name="Yao A.I."/>
            <person name="Wu D."/>
            <person name="Madern D."/>
            <person name="Eisen J.A."/>
            <person name="Darling A.E."/>
            <person name="Facciotti M.T."/>
        </authorList>
    </citation>
    <scope>NUCLEOTIDE SEQUENCE [LARGE SCALE GENOMIC DNA]</scope>
    <source>
        <strain evidence="4 5">JCM 13552</strain>
    </source>
</reference>
<gene>
    <name evidence="4" type="ORF">C451_03929</name>
</gene>
<dbReference type="STRING" id="1227457.C451_03929"/>
<feature type="compositionally biased region" description="Basic and acidic residues" evidence="1">
    <location>
        <begin position="183"/>
        <end position="195"/>
    </location>
</feature>
<dbReference type="PANTHER" id="PTHR35797">
    <property type="entry name" value="PROTEASE-RELATED"/>
    <property type="match status" value="1"/>
</dbReference>
<keyword evidence="2" id="KW-0812">Transmembrane</keyword>